<dbReference type="Proteomes" id="UP000199400">
    <property type="component" value="Unassembled WGS sequence"/>
</dbReference>
<organism evidence="2 3">
    <name type="scientific">Nannocystis exedens</name>
    <dbReference type="NCBI Taxonomy" id="54"/>
    <lineage>
        <taxon>Bacteria</taxon>
        <taxon>Pseudomonadati</taxon>
        <taxon>Myxococcota</taxon>
        <taxon>Polyangia</taxon>
        <taxon>Nannocystales</taxon>
        <taxon>Nannocystaceae</taxon>
        <taxon>Nannocystis</taxon>
    </lineage>
</organism>
<gene>
    <name evidence="2" type="ORF">SAMN02745121_06810</name>
</gene>
<evidence type="ECO:0000313" key="2">
    <source>
        <dbReference type="EMBL" id="SFF08203.1"/>
    </source>
</evidence>
<dbReference type="EMBL" id="FOMX01000028">
    <property type="protein sequence ID" value="SFF08203.1"/>
    <property type="molecule type" value="Genomic_DNA"/>
</dbReference>
<feature type="compositionally biased region" description="Low complexity" evidence="1">
    <location>
        <begin position="16"/>
        <end position="44"/>
    </location>
</feature>
<proteinExistence type="predicted"/>
<sequence>MLPLVSGCPDGKGEATEGSSTSGGDTSGNGMTDGSPTEGSPTEGGTTGGSTGSDNTTDDDTTGGSTGGDGTTGDPGDTSLCPSACDKLVACEIEETVRECVSWCEELENDIAMLDPRVFPGCVERVAEFLQCTSMELMCFETEPCAGLLAAIEEDCGCEMLAEGDVEGKACTYHERCGVVSRDVDCTGDTCVCKVNGEVVGECEHPMMVCEKIGPDGDVAAAAGECCGWEPFEL</sequence>
<keyword evidence="3" id="KW-1185">Reference proteome</keyword>
<accession>A0A1I2FT98</accession>
<feature type="compositionally biased region" description="Gly residues" evidence="1">
    <location>
        <begin position="64"/>
        <end position="73"/>
    </location>
</feature>
<reference evidence="3" key="1">
    <citation type="submission" date="2016-10" db="EMBL/GenBank/DDBJ databases">
        <authorList>
            <person name="Varghese N."/>
            <person name="Submissions S."/>
        </authorList>
    </citation>
    <scope>NUCLEOTIDE SEQUENCE [LARGE SCALE GENOMIC DNA]</scope>
    <source>
        <strain evidence="3">ATCC 25963</strain>
    </source>
</reference>
<feature type="region of interest" description="Disordered" evidence="1">
    <location>
        <begin position="1"/>
        <end position="76"/>
    </location>
</feature>
<evidence type="ECO:0000313" key="3">
    <source>
        <dbReference type="Proteomes" id="UP000199400"/>
    </source>
</evidence>
<evidence type="ECO:0000256" key="1">
    <source>
        <dbReference type="SAM" id="MobiDB-lite"/>
    </source>
</evidence>
<name>A0A1I2FT98_9BACT</name>
<dbReference type="AlphaFoldDB" id="A0A1I2FT98"/>
<protein>
    <submittedName>
        <fullName evidence="2">Uncharacterized protein</fullName>
    </submittedName>
</protein>